<dbReference type="Pfam" id="PF24553">
    <property type="entry name" value="Rv0428c_C"/>
    <property type="match status" value="1"/>
</dbReference>
<dbReference type="EMBL" id="BAAAME010000010">
    <property type="protein sequence ID" value="GAA1751557.1"/>
    <property type="molecule type" value="Genomic_DNA"/>
</dbReference>
<dbReference type="Proteomes" id="UP001501057">
    <property type="component" value="Unassembled WGS sequence"/>
</dbReference>
<proteinExistence type="predicted"/>
<dbReference type="CDD" id="cd04301">
    <property type="entry name" value="NAT_SF"/>
    <property type="match status" value="1"/>
</dbReference>
<evidence type="ECO:0000259" key="1">
    <source>
        <dbReference type="PROSITE" id="PS51186"/>
    </source>
</evidence>
<dbReference type="InterPro" id="IPR016181">
    <property type="entry name" value="Acyl_CoA_acyltransferase"/>
</dbReference>
<evidence type="ECO:0000313" key="2">
    <source>
        <dbReference type="EMBL" id="GAA1751557.1"/>
    </source>
</evidence>
<dbReference type="SUPFAM" id="SSF55729">
    <property type="entry name" value="Acyl-CoA N-acyltransferases (Nat)"/>
    <property type="match status" value="1"/>
</dbReference>
<feature type="domain" description="N-acetyltransferase" evidence="1">
    <location>
        <begin position="171"/>
        <end position="313"/>
    </location>
</feature>
<dbReference type="InterPro" id="IPR056935">
    <property type="entry name" value="Rv0428c-like_C"/>
</dbReference>
<protein>
    <submittedName>
        <fullName evidence="2">GNAT family N-acetyltransferase</fullName>
    </submittedName>
</protein>
<comment type="caution">
    <text evidence="2">The sequence shown here is derived from an EMBL/GenBank/DDBJ whole genome shotgun (WGS) entry which is preliminary data.</text>
</comment>
<sequence length="318" mass="34459">MDTSGVRPPGSEVVGRRVSVRHRTQDGGASDVVGRVLATAPELRLERRDGSVGVVDPATVLIWRVVPDRPVRARRATATPVDQLSRIMARGWPAIESVDLGAWELRASGGFTKRANSAGAVGDPDTGLDEALDRVRAFYADRGQRPLVQLEAGGPWEQPLLDRGWTPVAGGDTSVLVAQLDRRWPLDPEAEVAAHPDAAWIEAYASPGESTDLARQVLTASPNAAHVRLDGAVARVVVTGEWAGLSALWVPEVQRRRGLARRLVTTCLGWAVEQGADKAYLQVEVGNDPAERLYRAFGFLDHHEYRYLTFTGTAQSTP</sequence>
<reference evidence="3" key="1">
    <citation type="journal article" date="2019" name="Int. J. Syst. Evol. Microbiol.">
        <title>The Global Catalogue of Microorganisms (GCM) 10K type strain sequencing project: providing services to taxonomists for standard genome sequencing and annotation.</title>
        <authorList>
            <consortium name="The Broad Institute Genomics Platform"/>
            <consortium name="The Broad Institute Genome Sequencing Center for Infectious Disease"/>
            <person name="Wu L."/>
            <person name="Ma J."/>
        </authorList>
    </citation>
    <scope>NUCLEOTIDE SEQUENCE [LARGE SCALE GENOMIC DNA]</scope>
    <source>
        <strain evidence="3">JCM 13518</strain>
    </source>
</reference>
<dbReference type="Gene3D" id="3.40.630.30">
    <property type="match status" value="1"/>
</dbReference>
<gene>
    <name evidence="2" type="ORF">GCM10009710_34040</name>
</gene>
<accession>A0ABP4WFA2</accession>
<keyword evidence="3" id="KW-1185">Reference proteome</keyword>
<evidence type="ECO:0000313" key="3">
    <source>
        <dbReference type="Proteomes" id="UP001501057"/>
    </source>
</evidence>
<dbReference type="InterPro" id="IPR000182">
    <property type="entry name" value="GNAT_dom"/>
</dbReference>
<dbReference type="PROSITE" id="PS51186">
    <property type="entry name" value="GNAT"/>
    <property type="match status" value="1"/>
</dbReference>
<dbReference type="RefSeq" id="WP_344203821.1">
    <property type="nucleotide sequence ID" value="NZ_BAAAME010000010.1"/>
</dbReference>
<organism evidence="2 3">
    <name type="scientific">Aeromicrobium alkaliterrae</name>
    <dbReference type="NCBI Taxonomy" id="302168"/>
    <lineage>
        <taxon>Bacteria</taxon>
        <taxon>Bacillati</taxon>
        <taxon>Actinomycetota</taxon>
        <taxon>Actinomycetes</taxon>
        <taxon>Propionibacteriales</taxon>
        <taxon>Nocardioidaceae</taxon>
        <taxon>Aeromicrobium</taxon>
    </lineage>
</organism>
<name>A0ABP4WFA2_9ACTN</name>